<gene>
    <name evidence="3" type="ORF">F3Y22_tig00110694pilonHSYRG00063</name>
</gene>
<proteinExistence type="inferred from homology"/>
<keyword evidence="4" id="KW-1185">Reference proteome</keyword>
<dbReference type="InterPro" id="IPR057623">
    <property type="entry name" value="PUB12-19-like_N"/>
</dbReference>
<evidence type="ECO:0000256" key="1">
    <source>
        <dbReference type="ARBA" id="ARBA00009748"/>
    </source>
</evidence>
<accession>A0A6A2ZUH1</accession>
<name>A0A6A2ZUH1_HIBSY</name>
<sequence>MPFPLCLCVRVCLFSFSSPFLLLSLSLIATTSNVAILFSAVIKDLRPCVNYLVKGSGKSPSTCCAGASVPASATTSSADKKVACACITSAAKNMKPKMTWLRLFLQTVESHCPSPFHRTSIVPRLVENWKCCGWTHEVIETPFYNELESCHGCIEGRKPVEALSGSSPKPYKAIMNSSKDAHNIALQKDQIAYKFQQMTEAIEATLNEIPYDELDISEEVQEHIELVHTQFRRAKGRSDSPDLQKEHDLAVAQKEKDPDPAILKRLSDKLQLKTINDLLKESVAFHELVIASGGDPGERFEEMASLLKKLNDYVLTENPETLYKLLMVNVIILFVM</sequence>
<dbReference type="Pfam" id="PF25368">
    <property type="entry name" value="PUB10_N"/>
    <property type="match status" value="1"/>
</dbReference>
<dbReference type="GO" id="GO:0006869">
    <property type="term" value="P:lipid transport"/>
    <property type="evidence" value="ECO:0007669"/>
    <property type="project" value="InterPro"/>
</dbReference>
<evidence type="ECO:0000313" key="4">
    <source>
        <dbReference type="Proteomes" id="UP000436088"/>
    </source>
</evidence>
<dbReference type="PANTHER" id="PTHR33076">
    <property type="entry name" value="NON-SPECIFIC LIPID-TRANSFER PROTEIN 2-RELATED"/>
    <property type="match status" value="1"/>
</dbReference>
<reference evidence="3" key="1">
    <citation type="submission" date="2019-09" db="EMBL/GenBank/DDBJ databases">
        <title>Draft genome information of white flower Hibiscus syriacus.</title>
        <authorList>
            <person name="Kim Y.-M."/>
        </authorList>
    </citation>
    <scope>NUCLEOTIDE SEQUENCE [LARGE SCALE GENOMIC DNA]</scope>
    <source>
        <strain evidence="3">YM2019G1</strain>
    </source>
</reference>
<evidence type="ECO:0000313" key="3">
    <source>
        <dbReference type="EMBL" id="KAE8695631.1"/>
    </source>
</evidence>
<protein>
    <recommendedName>
        <fullName evidence="2">PUB 12/19-like N-terminal domain-containing protein</fullName>
    </recommendedName>
</protein>
<dbReference type="GO" id="GO:0008289">
    <property type="term" value="F:lipid binding"/>
    <property type="evidence" value="ECO:0007669"/>
    <property type="project" value="InterPro"/>
</dbReference>
<comment type="similarity">
    <text evidence="1">Belongs to the plant LTP family.</text>
</comment>
<dbReference type="InterPro" id="IPR036312">
    <property type="entry name" value="Bifun_inhib/LTP/seed_sf"/>
</dbReference>
<organism evidence="3 4">
    <name type="scientific">Hibiscus syriacus</name>
    <name type="common">Rose of Sharon</name>
    <dbReference type="NCBI Taxonomy" id="106335"/>
    <lineage>
        <taxon>Eukaryota</taxon>
        <taxon>Viridiplantae</taxon>
        <taxon>Streptophyta</taxon>
        <taxon>Embryophyta</taxon>
        <taxon>Tracheophyta</taxon>
        <taxon>Spermatophyta</taxon>
        <taxon>Magnoliopsida</taxon>
        <taxon>eudicotyledons</taxon>
        <taxon>Gunneridae</taxon>
        <taxon>Pentapetalae</taxon>
        <taxon>rosids</taxon>
        <taxon>malvids</taxon>
        <taxon>Malvales</taxon>
        <taxon>Malvaceae</taxon>
        <taxon>Malvoideae</taxon>
        <taxon>Hibiscus</taxon>
    </lineage>
</organism>
<feature type="domain" description="PUB 12/19-like N-terminal" evidence="2">
    <location>
        <begin position="176"/>
        <end position="235"/>
    </location>
</feature>
<dbReference type="AlphaFoldDB" id="A0A6A2ZUH1"/>
<dbReference type="InterPro" id="IPR000528">
    <property type="entry name" value="Plant_nsLTP"/>
</dbReference>
<dbReference type="EMBL" id="VEPZ02001077">
    <property type="protein sequence ID" value="KAE8695631.1"/>
    <property type="molecule type" value="Genomic_DNA"/>
</dbReference>
<dbReference type="Proteomes" id="UP000436088">
    <property type="component" value="Unassembled WGS sequence"/>
</dbReference>
<dbReference type="SUPFAM" id="SSF47699">
    <property type="entry name" value="Bifunctional inhibitor/lipid-transfer protein/seed storage 2S albumin"/>
    <property type="match status" value="1"/>
</dbReference>
<comment type="caution">
    <text evidence="3">The sequence shown here is derived from an EMBL/GenBank/DDBJ whole genome shotgun (WGS) entry which is preliminary data.</text>
</comment>
<dbReference type="Gene3D" id="1.10.110.10">
    <property type="entry name" value="Plant lipid-transfer and hydrophobic proteins"/>
    <property type="match status" value="1"/>
</dbReference>
<evidence type="ECO:0000259" key="2">
    <source>
        <dbReference type="Pfam" id="PF25368"/>
    </source>
</evidence>